<evidence type="ECO:0000313" key="2">
    <source>
        <dbReference type="EMBL" id="QNP73969.1"/>
    </source>
</evidence>
<proteinExistence type="predicted"/>
<feature type="compositionally biased region" description="Basic and acidic residues" evidence="1">
    <location>
        <begin position="67"/>
        <end position="79"/>
    </location>
</feature>
<organism evidence="2 3">
    <name type="scientific">Streptomyces roseirectus</name>
    <dbReference type="NCBI Taxonomy" id="2768066"/>
    <lineage>
        <taxon>Bacteria</taxon>
        <taxon>Bacillati</taxon>
        <taxon>Actinomycetota</taxon>
        <taxon>Actinomycetes</taxon>
        <taxon>Kitasatosporales</taxon>
        <taxon>Streptomycetaceae</taxon>
        <taxon>Streptomyces</taxon>
    </lineage>
</organism>
<dbReference type="Proteomes" id="UP000516052">
    <property type="component" value="Chromosome"/>
</dbReference>
<dbReference type="AlphaFoldDB" id="A0A7H0IMF3"/>
<protein>
    <submittedName>
        <fullName evidence="2">Uncharacterized protein</fullName>
    </submittedName>
</protein>
<evidence type="ECO:0000313" key="3">
    <source>
        <dbReference type="Proteomes" id="UP000516052"/>
    </source>
</evidence>
<reference evidence="2 3" key="1">
    <citation type="submission" date="2020-08" db="EMBL/GenBank/DDBJ databases">
        <title>A novel species.</title>
        <authorList>
            <person name="Gao J."/>
        </authorList>
    </citation>
    <scope>NUCLEOTIDE SEQUENCE [LARGE SCALE GENOMIC DNA]</scope>
    <source>
        <strain evidence="2 3">CRXT-G-22</strain>
    </source>
</reference>
<keyword evidence="3" id="KW-1185">Reference proteome</keyword>
<dbReference type="EMBL" id="CP060828">
    <property type="protein sequence ID" value="QNP73969.1"/>
    <property type="molecule type" value="Genomic_DNA"/>
</dbReference>
<gene>
    <name evidence="2" type="ORF">IAG44_33935</name>
</gene>
<dbReference type="RefSeq" id="WP_187750895.1">
    <property type="nucleotide sequence ID" value="NZ_CP060828.1"/>
</dbReference>
<dbReference type="KEGG" id="sroi:IAG44_33935"/>
<sequence>MTTFNDSLIGESNVPVRIGMAADEMGGLGGIDTHIDLHPAAVIDGIGAYGGRGGPAGPRSGAGQRQVRPDRRLRGRDCPCCRQPEVPQRERGGDPGPAVVRKSAVKARIQTINQIRTLIVTSTRQWSC</sequence>
<feature type="region of interest" description="Disordered" evidence="1">
    <location>
        <begin position="51"/>
        <end position="98"/>
    </location>
</feature>
<evidence type="ECO:0000256" key="1">
    <source>
        <dbReference type="SAM" id="MobiDB-lite"/>
    </source>
</evidence>
<name>A0A7H0IMF3_9ACTN</name>
<accession>A0A7H0IMF3</accession>